<dbReference type="Proteomes" id="UP000501812">
    <property type="component" value="Chromosome"/>
</dbReference>
<protein>
    <submittedName>
        <fullName evidence="2">Class I SAM-dependent methyltransferase</fullName>
    </submittedName>
</protein>
<dbReference type="InterPro" id="IPR041698">
    <property type="entry name" value="Methyltransf_25"/>
</dbReference>
<dbReference type="RefSeq" id="WP_169453799.1">
    <property type="nucleotide sequence ID" value="NZ_CP051774.1"/>
</dbReference>
<evidence type="ECO:0000313" key="2">
    <source>
        <dbReference type="EMBL" id="QJE95485.1"/>
    </source>
</evidence>
<dbReference type="GO" id="GO:0008168">
    <property type="term" value="F:methyltransferase activity"/>
    <property type="evidence" value="ECO:0007669"/>
    <property type="project" value="UniProtKB-KW"/>
</dbReference>
<dbReference type="EMBL" id="CP051774">
    <property type="protein sequence ID" value="QJE95485.1"/>
    <property type="molecule type" value="Genomic_DNA"/>
</dbReference>
<evidence type="ECO:0000313" key="3">
    <source>
        <dbReference type="Proteomes" id="UP000501812"/>
    </source>
</evidence>
<dbReference type="GO" id="GO:0032259">
    <property type="term" value="P:methylation"/>
    <property type="evidence" value="ECO:0007669"/>
    <property type="project" value="UniProtKB-KW"/>
</dbReference>
<proteinExistence type="predicted"/>
<dbReference type="Pfam" id="PF13649">
    <property type="entry name" value="Methyltransf_25"/>
    <property type="match status" value="1"/>
</dbReference>
<evidence type="ECO:0000259" key="1">
    <source>
        <dbReference type="Pfam" id="PF13649"/>
    </source>
</evidence>
<keyword evidence="3" id="KW-1185">Reference proteome</keyword>
<dbReference type="CDD" id="cd02440">
    <property type="entry name" value="AdoMet_MTases"/>
    <property type="match status" value="1"/>
</dbReference>
<accession>A0A858RFJ3</accession>
<sequence length="217" mass="24125">MTADLPRKLAKPFPGIWDRSYVSSKVKTDPLYGAVYEELRGSDLPLLDLGCGLGLLAFYLRERGLNFQIRGLDYDPRKIESAKRVNALLSHQDISFATHDAREGLPEHTGNVSILDILQFFTPPEQETLLGLAASRLAPGGKLVIRSGLRDESWRFKVTVAGDLLAKASFWMKAAPTHYPTSSDFERILSRYGKVRIVPLWGGTPFNNHLIVLEGGC</sequence>
<feature type="domain" description="Methyltransferase" evidence="1">
    <location>
        <begin position="47"/>
        <end position="141"/>
    </location>
</feature>
<keyword evidence="2" id="KW-0489">Methyltransferase</keyword>
<dbReference type="Gene3D" id="3.40.50.150">
    <property type="entry name" value="Vaccinia Virus protein VP39"/>
    <property type="match status" value="1"/>
</dbReference>
<dbReference type="KEGG" id="luo:HHL09_06715"/>
<dbReference type="InterPro" id="IPR029063">
    <property type="entry name" value="SAM-dependent_MTases_sf"/>
</dbReference>
<dbReference type="SUPFAM" id="SSF53335">
    <property type="entry name" value="S-adenosyl-L-methionine-dependent methyltransferases"/>
    <property type="match status" value="1"/>
</dbReference>
<keyword evidence="2" id="KW-0808">Transferase</keyword>
<organism evidence="2 3">
    <name type="scientific">Luteolibacter luteus</name>
    <dbReference type="NCBI Taxonomy" id="2728835"/>
    <lineage>
        <taxon>Bacteria</taxon>
        <taxon>Pseudomonadati</taxon>
        <taxon>Verrucomicrobiota</taxon>
        <taxon>Verrucomicrobiia</taxon>
        <taxon>Verrucomicrobiales</taxon>
        <taxon>Verrucomicrobiaceae</taxon>
        <taxon>Luteolibacter</taxon>
    </lineage>
</organism>
<gene>
    <name evidence="2" type="ORF">HHL09_06715</name>
</gene>
<name>A0A858RFJ3_9BACT</name>
<dbReference type="AlphaFoldDB" id="A0A858RFJ3"/>
<reference evidence="2 3" key="1">
    <citation type="submission" date="2020-04" db="EMBL/GenBank/DDBJ databases">
        <title>Luteolibacter sp. G-1-1-1 isolated from soil.</title>
        <authorList>
            <person name="Dahal R.H."/>
        </authorList>
    </citation>
    <scope>NUCLEOTIDE SEQUENCE [LARGE SCALE GENOMIC DNA]</scope>
    <source>
        <strain evidence="2 3">G-1-1-1</strain>
    </source>
</reference>